<dbReference type="PANTHER" id="PTHR22599">
    <property type="entry name" value="MPS ONE BINDER KINASE ACTIVATOR-LIKE MOB"/>
    <property type="match status" value="1"/>
</dbReference>
<evidence type="ECO:0000256" key="1">
    <source>
        <dbReference type="PIRSR" id="PIRSR605301-1"/>
    </source>
</evidence>
<keyword evidence="1" id="KW-0862">Zinc</keyword>
<dbReference type="InterPro" id="IPR005301">
    <property type="entry name" value="MOB_kinase_act_fam"/>
</dbReference>
<keyword evidence="3" id="KW-1185">Reference proteome</keyword>
<feature type="binding site" evidence="1">
    <location>
        <position position="85"/>
    </location>
    <ligand>
        <name>Zn(2+)</name>
        <dbReference type="ChEBI" id="CHEBI:29105"/>
    </ligand>
</feature>
<dbReference type="Pfam" id="PF03637">
    <property type="entry name" value="Mob1_phocein"/>
    <property type="match status" value="2"/>
</dbReference>
<accession>A0A9W8IEX4</accession>
<feature type="binding site" evidence="1">
    <location>
        <position position="90"/>
    </location>
    <ligand>
        <name>Zn(2+)</name>
        <dbReference type="ChEBI" id="CHEBI:29105"/>
    </ligand>
</feature>
<comment type="caution">
    <text evidence="2">The sequence shown here is derived from an EMBL/GenBank/DDBJ whole genome shotgun (WGS) entry which is preliminary data.</text>
</comment>
<name>A0A9W8IEX4_9FUNG</name>
<feature type="binding site" evidence="1">
    <location>
        <position position="154"/>
    </location>
    <ligand>
        <name>Zn(2+)</name>
        <dbReference type="ChEBI" id="CHEBI:29105"/>
    </ligand>
</feature>
<dbReference type="SUPFAM" id="SSF101152">
    <property type="entry name" value="Mob1/phocein"/>
    <property type="match status" value="1"/>
</dbReference>
<feature type="binding site" evidence="1">
    <location>
        <position position="149"/>
    </location>
    <ligand>
        <name>Zn(2+)</name>
        <dbReference type="ChEBI" id="CHEBI:29105"/>
    </ligand>
</feature>
<dbReference type="AlphaFoldDB" id="A0A9W8IEX4"/>
<proteinExistence type="predicted"/>
<dbReference type="InterPro" id="IPR036703">
    <property type="entry name" value="MOB_kinase_act_sf"/>
</dbReference>
<keyword evidence="1" id="KW-0479">Metal-binding</keyword>
<gene>
    <name evidence="2" type="ORF">IWW36_001672</name>
</gene>
<dbReference type="Gene3D" id="1.20.140.30">
    <property type="entry name" value="MOB kinase activator"/>
    <property type="match status" value="1"/>
</dbReference>
<dbReference type="EMBL" id="JANBUW010000025">
    <property type="protein sequence ID" value="KAJ2850703.1"/>
    <property type="molecule type" value="Genomic_DNA"/>
</dbReference>
<evidence type="ECO:0000313" key="2">
    <source>
        <dbReference type="EMBL" id="KAJ2850703.1"/>
    </source>
</evidence>
<sequence length="197" mass="23279">MSVKETRQRMNLPGMREEECFWWANEASEEAGHEYIQSQLRQGRFDLAQLLDKPSGISQSDWIFSHMRQILIELGYYLAQLHNECTSQTCPVMRANETTYYCAGNHGHPRPCSAISYAVHTLDFAVCQLSRESRHFQSMVRRLYRIFAHSYFHHREFFERQEAMTFLYARFVRLARKYELVTEAQIIIPDLPTTVET</sequence>
<reference evidence="2" key="1">
    <citation type="submission" date="2022-07" db="EMBL/GenBank/DDBJ databases">
        <title>Phylogenomic reconstructions and comparative analyses of Kickxellomycotina fungi.</title>
        <authorList>
            <person name="Reynolds N.K."/>
            <person name="Stajich J.E."/>
            <person name="Barry K."/>
            <person name="Grigoriev I.V."/>
            <person name="Crous P."/>
            <person name="Smith M.E."/>
        </authorList>
    </citation>
    <scope>NUCLEOTIDE SEQUENCE</scope>
    <source>
        <strain evidence="2">NRRL 1566</strain>
    </source>
</reference>
<dbReference type="OrthoDB" id="10262609at2759"/>
<organism evidence="2 3">
    <name type="scientific">Coemansia brasiliensis</name>
    <dbReference type="NCBI Taxonomy" id="2650707"/>
    <lineage>
        <taxon>Eukaryota</taxon>
        <taxon>Fungi</taxon>
        <taxon>Fungi incertae sedis</taxon>
        <taxon>Zoopagomycota</taxon>
        <taxon>Kickxellomycotina</taxon>
        <taxon>Kickxellomycetes</taxon>
        <taxon>Kickxellales</taxon>
        <taxon>Kickxellaceae</taxon>
        <taxon>Coemansia</taxon>
    </lineage>
</organism>
<dbReference type="SMART" id="SM01388">
    <property type="entry name" value="Mob1_phocein"/>
    <property type="match status" value="1"/>
</dbReference>
<protein>
    <submittedName>
        <fullName evidence="2">Uncharacterized protein</fullName>
    </submittedName>
</protein>
<dbReference type="Proteomes" id="UP001139887">
    <property type="component" value="Unassembled WGS sequence"/>
</dbReference>
<evidence type="ECO:0000313" key="3">
    <source>
        <dbReference type="Proteomes" id="UP001139887"/>
    </source>
</evidence>